<evidence type="ECO:0000313" key="12">
    <source>
        <dbReference type="Proteomes" id="UP000578819"/>
    </source>
</evidence>
<dbReference type="InterPro" id="IPR027417">
    <property type="entry name" value="P-loop_NTPase"/>
</dbReference>
<dbReference type="InterPro" id="IPR013444">
    <property type="entry name" value="Helicase_Cas3_CRISPR-ass_Anaes"/>
</dbReference>
<dbReference type="InterPro" id="IPR054712">
    <property type="entry name" value="Cas3-like_dom"/>
</dbReference>
<feature type="region of interest" description="Disordered" evidence="9">
    <location>
        <begin position="793"/>
        <end position="813"/>
    </location>
</feature>
<dbReference type="GO" id="GO:0003677">
    <property type="term" value="F:DNA binding"/>
    <property type="evidence" value="ECO:0007669"/>
    <property type="project" value="InterPro"/>
</dbReference>
<dbReference type="NCBIfam" id="TIGR02621">
    <property type="entry name" value="cas3_GSU0051"/>
    <property type="match status" value="1"/>
</dbReference>
<dbReference type="GO" id="GO:0046872">
    <property type="term" value="F:metal ion binding"/>
    <property type="evidence" value="ECO:0007669"/>
    <property type="project" value="UniProtKB-KW"/>
</dbReference>
<evidence type="ECO:0000256" key="8">
    <source>
        <dbReference type="ARBA" id="ARBA00023118"/>
    </source>
</evidence>
<dbReference type="InterPro" id="IPR006935">
    <property type="entry name" value="Helicase/UvrB_N"/>
</dbReference>
<keyword evidence="5 11" id="KW-0378">Hydrolase</keyword>
<feature type="compositionally biased region" description="Acidic residues" evidence="9">
    <location>
        <begin position="595"/>
        <end position="606"/>
    </location>
</feature>
<keyword evidence="6 11" id="KW-0347">Helicase</keyword>
<evidence type="ECO:0000256" key="2">
    <source>
        <dbReference type="ARBA" id="ARBA00009046"/>
    </source>
</evidence>
<dbReference type="SUPFAM" id="SSF109604">
    <property type="entry name" value="HD-domain/PDEase-like"/>
    <property type="match status" value="1"/>
</dbReference>
<accession>A0A7W7WSS6</accession>
<dbReference type="EC" id="3.6.4.-" evidence="11"/>
<evidence type="ECO:0000259" key="10">
    <source>
        <dbReference type="PROSITE" id="PS51643"/>
    </source>
</evidence>
<gene>
    <name evidence="11" type="ORF">FHR38_005461</name>
</gene>
<dbReference type="Gene3D" id="3.40.50.300">
    <property type="entry name" value="P-loop containing nucleotide triphosphate hydrolases"/>
    <property type="match status" value="2"/>
</dbReference>
<protein>
    <submittedName>
        <fullName evidence="11">CRISPR-associated endonuclease/helicase Cas3</fullName>
        <ecNumber evidence="11">3.1.-.-</ecNumber>
        <ecNumber evidence="11">3.6.4.-</ecNumber>
    </submittedName>
</protein>
<evidence type="ECO:0000256" key="3">
    <source>
        <dbReference type="ARBA" id="ARBA00022723"/>
    </source>
</evidence>
<sequence>MPGVEKLSTADFAEFVREVHGRMVPTPRGECLREPFPWQQALLERIVAEERWPDVIDVPTGLGKTSVLDVAVFVAALRPQLARRRIFFVVDRRLVVDEAHEHASRLRDALRVATEPISRRVAAALRGQDADQGQNLDQEQHDDQEQSDDQRAGDVLSVTRMRGGVTWDRIWVDRPDRYAIVTGTVDQVGSRLLFRGYGVSEFARPIDAALVGTDSLIIVDEAHLATAFRTTVSAAIGLDSWPLAIRPTVVTMSATTPDEEDTGQPVTVHGITADDEQKPASGDRLRAAKRLRLTEVKTTRKKAEVDVPRALADLATRLASRGVVGVVVNTVSRARAVRTLLAGTVEVILLTGRSRPIDREILLGRYYDRIKVGRDRADSRPLVVVATQTIEVGANIDLDALVTESASLSALVQRLGRLNRLGLSTTPAPAYVVHHSAVDADDPVYGPARLVAWQWLSSHAPVERAVDVDVDPALGLDASPAALRALSAAAPAAAHAGQPPYVPMLSATTLDAWTRTSPTPHPDPPVAPFLHGLRDEVPPVTVLWRTGLPLDEPNRWASTVDFVPPVTEESIEIPVREVRRWLLGEASDQPVADIDLPEPDAYDEQPAEAATDRDVRRARDTQGRPLVLRYVGRGVAEVIPSGAIRPGDTIVLPTEYGGCDRFGWAPASTTGVVDVADLAARRGKPIVRIGPHLRQLAAYAASFDPVPGLSSMSHLAALDDLLDFAGTDDAPAAVAYEKRLRELVSALPEREPLRAVLAALPGGRCTVTATRQVIPSTGETWAPEFPIVLSAARSRRADDDTESASSSPAYPGKRITLDRHQTQVAALAARIAANLALPERVVASVWAAARWHDEGKRDSRFQVMLHKGRHAAAQLAPEPLAKSGIDPTNRAEARRARIAAAYPEGMRHEALSARIAALRLVEHPDVVDAALVVHLVASHHGRSRPLLPPVVDKRPVQIDIAGLPVIDSQETVDWAAPARFADLTERYGRWGLALLETVVRLADIWCSINPEETES</sequence>
<dbReference type="EMBL" id="JACHJW010000001">
    <property type="protein sequence ID" value="MBB4961728.1"/>
    <property type="molecule type" value="Genomic_DNA"/>
</dbReference>
<evidence type="ECO:0000313" key="11">
    <source>
        <dbReference type="EMBL" id="MBB4961728.1"/>
    </source>
</evidence>
<evidence type="ECO:0000256" key="9">
    <source>
        <dbReference type="SAM" id="MobiDB-lite"/>
    </source>
</evidence>
<keyword evidence="7" id="KW-0067">ATP-binding</keyword>
<dbReference type="Pfam" id="PF04851">
    <property type="entry name" value="ResIII"/>
    <property type="match status" value="1"/>
</dbReference>
<evidence type="ECO:0000256" key="7">
    <source>
        <dbReference type="ARBA" id="ARBA00022840"/>
    </source>
</evidence>
<keyword evidence="11" id="KW-0540">Nuclease</keyword>
<keyword evidence="8" id="KW-0051">Antiviral defense</keyword>
<feature type="region of interest" description="Disordered" evidence="9">
    <location>
        <begin position="128"/>
        <end position="154"/>
    </location>
</feature>
<keyword evidence="12" id="KW-1185">Reference proteome</keyword>
<feature type="region of interest" description="Disordered" evidence="9">
    <location>
        <begin position="590"/>
        <end position="618"/>
    </location>
</feature>
<comment type="similarity">
    <text evidence="1">In the N-terminal section; belongs to the CRISPR-associated nuclease Cas3-HD family.</text>
</comment>
<dbReference type="InterPro" id="IPR006483">
    <property type="entry name" value="CRISPR-assoc_Cas3_HD"/>
</dbReference>
<comment type="similarity">
    <text evidence="2">In the central section; belongs to the CRISPR-associated helicase Cas3 family.</text>
</comment>
<keyword evidence="3" id="KW-0479">Metal-binding</keyword>
<dbReference type="RefSeq" id="WP_312882426.1">
    <property type="nucleotide sequence ID" value="NZ_JACHJW010000001.1"/>
</dbReference>
<dbReference type="SUPFAM" id="SSF52540">
    <property type="entry name" value="P-loop containing nucleoside triphosphate hydrolases"/>
    <property type="match status" value="1"/>
</dbReference>
<comment type="caution">
    <text evidence="11">The sequence shown here is derived from an EMBL/GenBank/DDBJ whole genome shotgun (WGS) entry which is preliminary data.</text>
</comment>
<evidence type="ECO:0000256" key="4">
    <source>
        <dbReference type="ARBA" id="ARBA00022741"/>
    </source>
</evidence>
<evidence type="ECO:0000256" key="5">
    <source>
        <dbReference type="ARBA" id="ARBA00022801"/>
    </source>
</evidence>
<dbReference type="EC" id="3.1.-.-" evidence="11"/>
<dbReference type="PROSITE" id="PS51643">
    <property type="entry name" value="HD_CAS3"/>
    <property type="match status" value="1"/>
</dbReference>
<name>A0A7W7WSS6_9ACTN</name>
<dbReference type="Pfam" id="PF22590">
    <property type="entry name" value="Cas3-like_C_2"/>
    <property type="match status" value="1"/>
</dbReference>
<organism evidence="11 12">
    <name type="scientific">Micromonospora polyrhachis</name>
    <dbReference type="NCBI Taxonomy" id="1282883"/>
    <lineage>
        <taxon>Bacteria</taxon>
        <taxon>Bacillati</taxon>
        <taxon>Actinomycetota</taxon>
        <taxon>Actinomycetes</taxon>
        <taxon>Micromonosporales</taxon>
        <taxon>Micromonosporaceae</taxon>
        <taxon>Micromonospora</taxon>
    </lineage>
</organism>
<evidence type="ECO:0000256" key="1">
    <source>
        <dbReference type="ARBA" id="ARBA00006847"/>
    </source>
</evidence>
<dbReference type="GO" id="GO:0004519">
    <property type="term" value="F:endonuclease activity"/>
    <property type="evidence" value="ECO:0007669"/>
    <property type="project" value="UniProtKB-KW"/>
</dbReference>
<dbReference type="AlphaFoldDB" id="A0A7W7WSS6"/>
<feature type="domain" description="HD Cas3-type" evidence="10">
    <location>
        <begin position="810"/>
        <end position="1006"/>
    </location>
</feature>
<evidence type="ECO:0000256" key="6">
    <source>
        <dbReference type="ARBA" id="ARBA00022806"/>
    </source>
</evidence>
<dbReference type="GO" id="GO:0004386">
    <property type="term" value="F:helicase activity"/>
    <property type="evidence" value="ECO:0007669"/>
    <property type="project" value="UniProtKB-KW"/>
</dbReference>
<proteinExistence type="inferred from homology"/>
<dbReference type="InterPro" id="IPR038257">
    <property type="entry name" value="CRISPR-assoc_Cas3_HD_sf"/>
</dbReference>
<dbReference type="Gene3D" id="1.10.3210.30">
    <property type="match status" value="1"/>
</dbReference>
<reference evidence="11 12" key="1">
    <citation type="submission" date="2020-08" db="EMBL/GenBank/DDBJ databases">
        <title>Sequencing the genomes of 1000 actinobacteria strains.</title>
        <authorList>
            <person name="Klenk H.-P."/>
        </authorList>
    </citation>
    <scope>NUCLEOTIDE SEQUENCE [LARGE SCALE GENOMIC DNA]</scope>
    <source>
        <strain evidence="11 12">DSM 45886</strain>
    </source>
</reference>
<keyword evidence="4" id="KW-0547">Nucleotide-binding</keyword>
<dbReference type="GO" id="GO:0051607">
    <property type="term" value="P:defense response to virus"/>
    <property type="evidence" value="ECO:0007669"/>
    <property type="project" value="UniProtKB-KW"/>
</dbReference>
<keyword evidence="11" id="KW-0255">Endonuclease</keyword>
<feature type="compositionally biased region" description="Basic and acidic residues" evidence="9">
    <location>
        <begin position="138"/>
        <end position="152"/>
    </location>
</feature>
<dbReference type="GO" id="GO:0016787">
    <property type="term" value="F:hydrolase activity"/>
    <property type="evidence" value="ECO:0007669"/>
    <property type="project" value="UniProtKB-KW"/>
</dbReference>
<dbReference type="Proteomes" id="UP000578819">
    <property type="component" value="Unassembled WGS sequence"/>
</dbReference>
<dbReference type="GO" id="GO:0005524">
    <property type="term" value="F:ATP binding"/>
    <property type="evidence" value="ECO:0007669"/>
    <property type="project" value="UniProtKB-KW"/>
</dbReference>